<dbReference type="InterPro" id="IPR002925">
    <property type="entry name" value="Dienelactn_hydro"/>
</dbReference>
<dbReference type="PANTHER" id="PTHR46623:SF6">
    <property type="entry name" value="ALPHA_BETA-HYDROLASES SUPERFAMILY PROTEIN"/>
    <property type="match status" value="1"/>
</dbReference>
<sequence length="220" mass="24135">MNHWIDIETVHGPIRGWRCDPAGPSRGAVVVIQEIFGLNAHVRSVAERVASEGFVAVAPALFDPLERGLELDYDDAGTQRGRELRRELGADRAIDLVAATAHLLERGGLRTGTMGFCWGGTIALLANTRLGLPAVSYYGGQSVPFLDELLRAPMMFHFGQRDPIIPPEHVALHRSKHPGAIIHEYPAGHGFNCDQRSDHDPASATLAWTRTIDFFSEALR</sequence>
<proteinExistence type="predicted"/>
<dbReference type="RefSeq" id="WP_078757130.1">
    <property type="nucleotide sequence ID" value="NZ_FUXP01000001.1"/>
</dbReference>
<dbReference type="InterPro" id="IPR029058">
    <property type="entry name" value="AB_hydrolase_fold"/>
</dbReference>
<dbReference type="AlphaFoldDB" id="A0A1T4MQ90"/>
<dbReference type="Pfam" id="PF01738">
    <property type="entry name" value="DLH"/>
    <property type="match status" value="1"/>
</dbReference>
<protein>
    <submittedName>
        <fullName evidence="2">Carboxymethylenebutenolidase</fullName>
    </submittedName>
</protein>
<dbReference type="STRING" id="1122188.SAMN02745674_00531"/>
<evidence type="ECO:0000259" key="1">
    <source>
        <dbReference type="Pfam" id="PF01738"/>
    </source>
</evidence>
<dbReference type="InterPro" id="IPR051049">
    <property type="entry name" value="Dienelactone_hydrolase-like"/>
</dbReference>
<feature type="domain" description="Dienelactone hydrolase" evidence="1">
    <location>
        <begin position="17"/>
        <end position="218"/>
    </location>
</feature>
<dbReference type="Gene3D" id="3.40.50.1820">
    <property type="entry name" value="alpha/beta hydrolase"/>
    <property type="match status" value="1"/>
</dbReference>
<gene>
    <name evidence="2" type="ORF">SAMN02745674_00531</name>
</gene>
<name>A0A1T4MQ90_9GAMM</name>
<dbReference type="EMBL" id="FUXP01000001">
    <property type="protein sequence ID" value="SJZ68987.1"/>
    <property type="molecule type" value="Genomic_DNA"/>
</dbReference>
<reference evidence="2 3" key="1">
    <citation type="submission" date="2017-02" db="EMBL/GenBank/DDBJ databases">
        <authorList>
            <person name="Peterson S.W."/>
        </authorList>
    </citation>
    <scope>NUCLEOTIDE SEQUENCE [LARGE SCALE GENOMIC DNA]</scope>
    <source>
        <strain evidence="2 3">DSM 21749</strain>
    </source>
</reference>
<dbReference type="SUPFAM" id="SSF53474">
    <property type="entry name" value="alpha/beta-Hydrolases"/>
    <property type="match status" value="1"/>
</dbReference>
<keyword evidence="3" id="KW-1185">Reference proteome</keyword>
<evidence type="ECO:0000313" key="3">
    <source>
        <dbReference type="Proteomes" id="UP000190061"/>
    </source>
</evidence>
<dbReference type="GO" id="GO:0016787">
    <property type="term" value="F:hydrolase activity"/>
    <property type="evidence" value="ECO:0007669"/>
    <property type="project" value="InterPro"/>
</dbReference>
<dbReference type="OrthoDB" id="9787933at2"/>
<dbReference type="PANTHER" id="PTHR46623">
    <property type="entry name" value="CARBOXYMETHYLENEBUTENOLIDASE-RELATED"/>
    <property type="match status" value="1"/>
</dbReference>
<organism evidence="2 3">
    <name type="scientific">Lysobacter spongiicola DSM 21749</name>
    <dbReference type="NCBI Taxonomy" id="1122188"/>
    <lineage>
        <taxon>Bacteria</taxon>
        <taxon>Pseudomonadati</taxon>
        <taxon>Pseudomonadota</taxon>
        <taxon>Gammaproteobacteria</taxon>
        <taxon>Lysobacterales</taxon>
        <taxon>Lysobacteraceae</taxon>
        <taxon>Novilysobacter</taxon>
    </lineage>
</organism>
<evidence type="ECO:0000313" key="2">
    <source>
        <dbReference type="EMBL" id="SJZ68987.1"/>
    </source>
</evidence>
<dbReference type="Proteomes" id="UP000190061">
    <property type="component" value="Unassembled WGS sequence"/>
</dbReference>
<accession>A0A1T4MQ90</accession>